<evidence type="ECO:0000259" key="3">
    <source>
        <dbReference type="Pfam" id="PF12937"/>
    </source>
</evidence>
<sequence>MMNDFQELWEKILLDHKEHLKRGYYNATGEFPEEEMLEKAVTGIGNNKVEINPRNEERHEAVMELQRNQERVLVSAPDPGREPAMVAVVVAGRTNAQTEPESVDQSPWSNLPPELLLDIIQRVEESQTTWPARAAVVFCAAVCRSWREITKEIVKNPEQCGRLTFPISLKQVVLFLYRTFESIENELLPGPRESPIRCYIRRDRATSTYLLFHGLMPSKGERDKLLLAARKFRRATCTDFVVSMVADEFSRASHTSNFFGTKFTIYDSQSPCDWIIPSTTRSSRRSYSKQAPPKLSSSNCGICTITYELNVLRTRGPRRMHCVLHSIPVSAIQEGGTAPTPVAFGKSFEEQLSSLTNSKGKEPVADTSYN</sequence>
<comment type="caution">
    <text evidence="4">The sequence shown here is derived from an EMBL/GenBank/DDBJ whole genome shotgun (WGS) entry which is preliminary data.</text>
</comment>
<feature type="domain" description="F-box" evidence="3">
    <location>
        <begin position="108"/>
        <end position="151"/>
    </location>
</feature>
<dbReference type="SUPFAM" id="SSF54518">
    <property type="entry name" value="Tubby C-terminal domain-like"/>
    <property type="match status" value="1"/>
</dbReference>
<dbReference type="PANTHER" id="PTHR16517">
    <property type="entry name" value="TUBBY-RELATED"/>
    <property type="match status" value="1"/>
</dbReference>
<dbReference type="InterPro" id="IPR000007">
    <property type="entry name" value="Tubby_C"/>
</dbReference>
<protein>
    <submittedName>
        <fullName evidence="4">Tubby-like F-box protein 2</fullName>
    </submittedName>
</protein>
<proteinExistence type="inferred from homology"/>
<dbReference type="InterPro" id="IPR025659">
    <property type="entry name" value="Tubby-like_C"/>
</dbReference>
<evidence type="ECO:0000256" key="1">
    <source>
        <dbReference type="ARBA" id="ARBA00007129"/>
    </source>
</evidence>
<dbReference type="PRINTS" id="PR01573">
    <property type="entry name" value="SUPERTUBBY"/>
</dbReference>
<evidence type="ECO:0000313" key="4">
    <source>
        <dbReference type="EMBL" id="KAE8727117.1"/>
    </source>
</evidence>
<dbReference type="Gene3D" id="3.20.90.10">
    <property type="entry name" value="Tubby Protein, Chain A"/>
    <property type="match status" value="1"/>
</dbReference>
<name>A0A6A3CEJ8_HIBSY</name>
<accession>A0A6A3CEJ8</accession>
<evidence type="ECO:0000313" key="5">
    <source>
        <dbReference type="Proteomes" id="UP000436088"/>
    </source>
</evidence>
<dbReference type="SUPFAM" id="SSF81383">
    <property type="entry name" value="F-box domain"/>
    <property type="match status" value="1"/>
</dbReference>
<dbReference type="InterPro" id="IPR001810">
    <property type="entry name" value="F-box_dom"/>
</dbReference>
<dbReference type="Pfam" id="PF12937">
    <property type="entry name" value="F-box-like"/>
    <property type="match status" value="1"/>
</dbReference>
<dbReference type="PANTHER" id="PTHR16517:SF134">
    <property type="entry name" value="TUBBY-LIKE F-BOX PROTEIN 2"/>
    <property type="match status" value="1"/>
</dbReference>
<dbReference type="InterPro" id="IPR036047">
    <property type="entry name" value="F-box-like_dom_sf"/>
</dbReference>
<dbReference type="CDD" id="cd22153">
    <property type="entry name" value="F-box_AtTLP-like"/>
    <property type="match status" value="1"/>
</dbReference>
<gene>
    <name evidence="4" type="ORF">F3Y22_tig00005929pilonHSYRG00210</name>
</gene>
<dbReference type="EMBL" id="VEPZ02000320">
    <property type="protein sequence ID" value="KAE8727117.1"/>
    <property type="molecule type" value="Genomic_DNA"/>
</dbReference>
<evidence type="ECO:0000259" key="2">
    <source>
        <dbReference type="Pfam" id="PF01167"/>
    </source>
</evidence>
<keyword evidence="5" id="KW-1185">Reference proteome</keyword>
<dbReference type="Pfam" id="PF01167">
    <property type="entry name" value="Tub"/>
    <property type="match status" value="1"/>
</dbReference>
<dbReference type="Gene3D" id="1.20.1280.50">
    <property type="match status" value="1"/>
</dbReference>
<dbReference type="Proteomes" id="UP000436088">
    <property type="component" value="Unassembled WGS sequence"/>
</dbReference>
<reference evidence="4" key="1">
    <citation type="submission" date="2019-09" db="EMBL/GenBank/DDBJ databases">
        <title>Draft genome information of white flower Hibiscus syriacus.</title>
        <authorList>
            <person name="Kim Y.-M."/>
        </authorList>
    </citation>
    <scope>NUCLEOTIDE SEQUENCE [LARGE SCALE GENOMIC DNA]</scope>
    <source>
        <strain evidence="4">YM2019G1</strain>
    </source>
</reference>
<organism evidence="4 5">
    <name type="scientific">Hibiscus syriacus</name>
    <name type="common">Rose of Sharon</name>
    <dbReference type="NCBI Taxonomy" id="106335"/>
    <lineage>
        <taxon>Eukaryota</taxon>
        <taxon>Viridiplantae</taxon>
        <taxon>Streptophyta</taxon>
        <taxon>Embryophyta</taxon>
        <taxon>Tracheophyta</taxon>
        <taxon>Spermatophyta</taxon>
        <taxon>Magnoliopsida</taxon>
        <taxon>eudicotyledons</taxon>
        <taxon>Gunneridae</taxon>
        <taxon>Pentapetalae</taxon>
        <taxon>rosids</taxon>
        <taxon>malvids</taxon>
        <taxon>Malvales</taxon>
        <taxon>Malvaceae</taxon>
        <taxon>Malvoideae</taxon>
        <taxon>Hibiscus</taxon>
    </lineage>
</organism>
<dbReference type="AlphaFoldDB" id="A0A6A3CEJ8"/>
<feature type="domain" description="Tubby C-terminal" evidence="2">
    <location>
        <begin position="189"/>
        <end position="350"/>
    </location>
</feature>
<comment type="similarity">
    <text evidence="1">Belongs to the TUB family.</text>
</comment>